<dbReference type="SUPFAM" id="SSF49503">
    <property type="entry name" value="Cupredoxins"/>
    <property type="match status" value="3"/>
</dbReference>
<dbReference type="Pfam" id="PF00394">
    <property type="entry name" value="Cu-oxidase"/>
    <property type="match status" value="1"/>
</dbReference>
<feature type="chain" id="PRO_5004304258" evidence="7">
    <location>
        <begin position="17"/>
        <end position="526"/>
    </location>
</feature>
<proteinExistence type="inferred from homology"/>
<evidence type="ECO:0000259" key="10">
    <source>
        <dbReference type="Pfam" id="PF07732"/>
    </source>
</evidence>
<evidence type="ECO:0000256" key="3">
    <source>
        <dbReference type="ARBA" id="ARBA00023002"/>
    </source>
</evidence>
<dbReference type="InterPro" id="IPR001117">
    <property type="entry name" value="Cu-oxidase_2nd"/>
</dbReference>
<reference evidence="11" key="2">
    <citation type="submission" date="2003-02" db="EMBL/GenBank/DDBJ databases">
        <title>Cloning and characterization of an acidic laccase gene from Coprinus congregatus.</title>
        <authorList>
            <person name="Han J."/>
            <person name="Leem Y.E."/>
            <person name="Ross I.K."/>
            <person name="Choi H.T."/>
        </authorList>
    </citation>
    <scope>NUCLEOTIDE SEQUENCE</scope>
    <source>
        <strain evidence="11">Cc16</strain>
    </source>
</reference>
<keyword evidence="2" id="KW-0479">Metal-binding</keyword>
<gene>
    <name evidence="11" type="primary">lac2</name>
</gene>
<accession>Q875H1</accession>
<feature type="domain" description="Plastocyanin-like" evidence="9">
    <location>
        <begin position="373"/>
        <end position="494"/>
    </location>
</feature>
<dbReference type="InterPro" id="IPR033138">
    <property type="entry name" value="Cu_oxidase_CS"/>
</dbReference>
<organism evidence="11">
    <name type="scientific">Ephemerocybe congregata</name>
    <name type="common">Clustered inkcap fungus</name>
    <name type="synonym">Coprinellus congregatus</name>
    <dbReference type="NCBI Taxonomy" id="5347"/>
    <lineage>
        <taxon>Eukaryota</taxon>
        <taxon>Fungi</taxon>
        <taxon>Dikarya</taxon>
        <taxon>Basidiomycota</taxon>
        <taxon>Agaricomycotina</taxon>
        <taxon>Agaricomycetes</taxon>
        <taxon>Agaricomycetidae</taxon>
        <taxon>Agaricales</taxon>
        <taxon>Agaricineae</taxon>
        <taxon>Psathyrellaceae</taxon>
        <taxon>Ephemerocybe</taxon>
    </lineage>
</organism>
<dbReference type="InterPro" id="IPR045087">
    <property type="entry name" value="Cu-oxidase_fam"/>
</dbReference>
<dbReference type="InterPro" id="IPR011706">
    <property type="entry name" value="Cu-oxidase_C"/>
</dbReference>
<dbReference type="PROSITE" id="PS00079">
    <property type="entry name" value="MULTICOPPER_OXIDASE1"/>
    <property type="match status" value="1"/>
</dbReference>
<evidence type="ECO:0000256" key="6">
    <source>
        <dbReference type="ARBA" id="ARBA00023180"/>
    </source>
</evidence>
<keyword evidence="6" id="KW-0325">Glycoprotein</keyword>
<evidence type="ECO:0000256" key="1">
    <source>
        <dbReference type="ARBA" id="ARBA00010609"/>
    </source>
</evidence>
<dbReference type="InterPro" id="IPR011707">
    <property type="entry name" value="Cu-oxidase-like_N"/>
</dbReference>
<comment type="similarity">
    <text evidence="1">Belongs to the multicopper oxidase family.</text>
</comment>
<evidence type="ECO:0000313" key="11">
    <source>
        <dbReference type="EMBL" id="CAD62686.1"/>
    </source>
</evidence>
<dbReference type="CDD" id="cd13903">
    <property type="entry name" value="CuRO_3_Tv-LCC_like"/>
    <property type="match status" value="1"/>
</dbReference>
<dbReference type="Pfam" id="PF07731">
    <property type="entry name" value="Cu-oxidase_2"/>
    <property type="match status" value="1"/>
</dbReference>
<feature type="domain" description="Plastocyanin-like" evidence="8">
    <location>
        <begin position="163"/>
        <end position="306"/>
    </location>
</feature>
<dbReference type="GO" id="GO:0005507">
    <property type="term" value="F:copper ion binding"/>
    <property type="evidence" value="ECO:0007669"/>
    <property type="project" value="InterPro"/>
</dbReference>
<keyword evidence="5" id="KW-1015">Disulfide bond</keyword>
<keyword evidence="3 11" id="KW-0560">Oxidoreductase</keyword>
<protein>
    <submittedName>
        <fullName evidence="11">Acidic laccase</fullName>
        <ecNumber evidence="11">1.10.3.2</ecNumber>
    </submittedName>
</protein>
<feature type="domain" description="Plastocyanin-like" evidence="10">
    <location>
        <begin position="52"/>
        <end position="151"/>
    </location>
</feature>
<dbReference type="GO" id="GO:0052716">
    <property type="term" value="F:hydroquinone:oxygen oxidoreductase activity"/>
    <property type="evidence" value="ECO:0007669"/>
    <property type="project" value="UniProtKB-EC"/>
</dbReference>
<dbReference type="PANTHER" id="PTHR11709">
    <property type="entry name" value="MULTI-COPPER OXIDASE"/>
    <property type="match status" value="1"/>
</dbReference>
<dbReference type="Gene3D" id="2.60.40.420">
    <property type="entry name" value="Cupredoxins - blue copper proteins"/>
    <property type="match status" value="3"/>
</dbReference>
<keyword evidence="7" id="KW-0732">Signal</keyword>
<evidence type="ECO:0000259" key="8">
    <source>
        <dbReference type="Pfam" id="PF00394"/>
    </source>
</evidence>
<keyword evidence="4" id="KW-0186">Copper</keyword>
<dbReference type="PROSITE" id="PS00080">
    <property type="entry name" value="MULTICOPPER_OXIDASE2"/>
    <property type="match status" value="1"/>
</dbReference>
<evidence type="ECO:0000256" key="2">
    <source>
        <dbReference type="ARBA" id="ARBA00022723"/>
    </source>
</evidence>
<dbReference type="InterPro" id="IPR002355">
    <property type="entry name" value="Cu_oxidase_Cu_BS"/>
</dbReference>
<reference evidence="11" key="1">
    <citation type="thesis" date="2003" institute="Department of Microbiology" country="Kangwon National University, Chunchon, South Korea">
        <title>Cloning and characterization of an acidic laccase gene from Coprinus congregatus.</title>
        <authorList>
            <person name="Han J."/>
        </authorList>
    </citation>
    <scope>NUCLEOTIDE SEQUENCE</scope>
    <source>
        <strain evidence="11">Cc16</strain>
    </source>
</reference>
<dbReference type="EC" id="1.10.3.2" evidence="11"/>
<evidence type="ECO:0000256" key="7">
    <source>
        <dbReference type="SAM" id="SignalP"/>
    </source>
</evidence>
<evidence type="ECO:0000259" key="9">
    <source>
        <dbReference type="Pfam" id="PF07731"/>
    </source>
</evidence>
<name>Q875H1_EPHCO</name>
<dbReference type="EMBL" id="AJ542532">
    <property type="protein sequence ID" value="CAD62686.1"/>
    <property type="molecule type" value="Genomic_DNA"/>
</dbReference>
<sequence length="526" mass="57271">MFKFAVLSQFVALALAAIGPQADLFIGNANVAPDGFQRSAALAGTDANSMVFPGPVIQAFKGETFNINVRNRLADPSMLRTTSIHWHGFLQAGSAWADGPVGVTQCPIAPNRDFLYTFATARQAGTFWYHSHHRSQYCDGLRGAMVVYDPEDPHRSLYDVDNEDTIITLADWYHPPGPVLETLNVATANSTLINGKGRYPTGPTTPLAVVGVTAGKRYRFRLVSISCSPFFTFSIDGHRMTIIEADGESTQPLVVDSIDIHAGQRYSFVLEANQPVANYWIRSNPNRGNRGFAGGLNTAILRYVGAPDADPVKPSDVDVPVPALPLVETNLHPLENPAAPGPPALGGEGVTAIELQIGLQGREWTVNGATFHEPNEPILLQTLNGKQMNELLPNQGSLFPIPRNSVIELTMPGGGAGSPHPMHLHGHMFSVIRSASNSTPNFVNPVRRDVVSLGSNTADRVTVRFVTDNAGPWIMHCHIDWHLVHGLSVVFVEDIEGISDSQRVAEDHPWRQLCPIYEQEKPDNEP</sequence>
<dbReference type="PANTHER" id="PTHR11709:SF511">
    <property type="entry name" value="LACCASE"/>
    <property type="match status" value="1"/>
</dbReference>
<dbReference type="AlphaFoldDB" id="Q875H1"/>
<dbReference type="FunFam" id="2.60.40.420:FF:000045">
    <property type="entry name" value="Laccase 2"/>
    <property type="match status" value="1"/>
</dbReference>
<evidence type="ECO:0000256" key="5">
    <source>
        <dbReference type="ARBA" id="ARBA00023157"/>
    </source>
</evidence>
<dbReference type="Pfam" id="PF07732">
    <property type="entry name" value="Cu-oxidase_3"/>
    <property type="match status" value="1"/>
</dbReference>
<dbReference type="InterPro" id="IPR008972">
    <property type="entry name" value="Cupredoxin"/>
</dbReference>
<evidence type="ECO:0000256" key="4">
    <source>
        <dbReference type="ARBA" id="ARBA00023008"/>
    </source>
</evidence>
<feature type="signal peptide" evidence="7">
    <location>
        <begin position="1"/>
        <end position="16"/>
    </location>
</feature>